<feature type="transmembrane region" description="Helical" evidence="4">
    <location>
        <begin position="12"/>
        <end position="32"/>
    </location>
</feature>
<feature type="transmembrane region" description="Helical" evidence="4">
    <location>
        <begin position="103"/>
        <end position="123"/>
    </location>
</feature>
<comment type="caution">
    <text evidence="6">The sequence shown here is derived from an EMBL/GenBank/DDBJ whole genome shotgun (WGS) entry which is preliminary data.</text>
</comment>
<feature type="transmembrane region" description="Helical" evidence="4">
    <location>
        <begin position="229"/>
        <end position="251"/>
    </location>
</feature>
<dbReference type="Gene3D" id="6.10.340.10">
    <property type="match status" value="1"/>
</dbReference>
<name>A0ABT5VCC1_9BACI</name>
<reference evidence="6" key="1">
    <citation type="submission" date="2024-05" db="EMBL/GenBank/DDBJ databases">
        <title>Alkalihalobacillus sp. strain MEB203 novel alkaliphilic bacterium from Lonar Lake, India.</title>
        <authorList>
            <person name="Joshi A."/>
            <person name="Thite S."/>
            <person name="Mengade P."/>
        </authorList>
    </citation>
    <scope>NUCLEOTIDE SEQUENCE</scope>
    <source>
        <strain evidence="6">MEB 203</strain>
    </source>
</reference>
<organism evidence="6 7">
    <name type="scientific">Alkalihalobacterium chitinilyticum</name>
    <dbReference type="NCBI Taxonomy" id="2980103"/>
    <lineage>
        <taxon>Bacteria</taxon>
        <taxon>Bacillati</taxon>
        <taxon>Bacillota</taxon>
        <taxon>Bacilli</taxon>
        <taxon>Bacillales</taxon>
        <taxon>Bacillaceae</taxon>
        <taxon>Alkalihalobacterium</taxon>
    </lineage>
</organism>
<dbReference type="SUPFAM" id="SSF158472">
    <property type="entry name" value="HAMP domain-like"/>
    <property type="match status" value="1"/>
</dbReference>
<evidence type="ECO:0000256" key="2">
    <source>
        <dbReference type="ARBA" id="ARBA00022475"/>
    </source>
</evidence>
<dbReference type="InterPro" id="IPR003660">
    <property type="entry name" value="HAMP_dom"/>
</dbReference>
<feature type="transmembrane region" description="Helical" evidence="4">
    <location>
        <begin position="196"/>
        <end position="217"/>
    </location>
</feature>
<keyword evidence="2" id="KW-1003">Cell membrane</keyword>
<keyword evidence="7" id="KW-1185">Reference proteome</keyword>
<feature type="transmembrane region" description="Helical" evidence="4">
    <location>
        <begin position="135"/>
        <end position="155"/>
    </location>
</feature>
<dbReference type="EMBL" id="JAOTPO010000003">
    <property type="protein sequence ID" value="MDE5412816.1"/>
    <property type="molecule type" value="Genomic_DNA"/>
</dbReference>
<dbReference type="PROSITE" id="PS50885">
    <property type="entry name" value="HAMP"/>
    <property type="match status" value="1"/>
</dbReference>
<evidence type="ECO:0000256" key="4">
    <source>
        <dbReference type="SAM" id="Phobius"/>
    </source>
</evidence>
<evidence type="ECO:0000313" key="7">
    <source>
        <dbReference type="Proteomes" id="UP001148125"/>
    </source>
</evidence>
<evidence type="ECO:0000259" key="5">
    <source>
        <dbReference type="PROSITE" id="PS50885"/>
    </source>
</evidence>
<comment type="subcellular location">
    <subcellularLocation>
        <location evidence="1">Cell membrane</location>
    </subcellularLocation>
</comment>
<keyword evidence="4" id="KW-1133">Transmembrane helix</keyword>
<dbReference type="CDD" id="cd06225">
    <property type="entry name" value="HAMP"/>
    <property type="match status" value="1"/>
</dbReference>
<evidence type="ECO:0000256" key="3">
    <source>
        <dbReference type="ARBA" id="ARBA00023136"/>
    </source>
</evidence>
<keyword evidence="3 4" id="KW-0472">Membrane</keyword>
<evidence type="ECO:0000256" key="1">
    <source>
        <dbReference type="ARBA" id="ARBA00004236"/>
    </source>
</evidence>
<dbReference type="Proteomes" id="UP001148125">
    <property type="component" value="Unassembled WGS sequence"/>
</dbReference>
<dbReference type="RefSeq" id="WP_275117452.1">
    <property type="nucleotide sequence ID" value="NZ_JAOTPO010000003.1"/>
</dbReference>
<feature type="domain" description="HAMP" evidence="5">
    <location>
        <begin position="252"/>
        <end position="296"/>
    </location>
</feature>
<gene>
    <name evidence="6" type="ORF">N7Z68_05420</name>
</gene>
<protein>
    <recommendedName>
        <fullName evidence="5">HAMP domain-containing protein</fullName>
    </recommendedName>
</protein>
<feature type="transmembrane region" description="Helical" evidence="4">
    <location>
        <begin position="44"/>
        <end position="64"/>
    </location>
</feature>
<evidence type="ECO:0000313" key="6">
    <source>
        <dbReference type="EMBL" id="MDE5412816.1"/>
    </source>
</evidence>
<sequence length="303" mass="34444">MNTYRTFLKLLLRNYIIGSLVSVFGVGTVLMFTTISLNRADVPYLLFVVFVSFLIMLACEFISFERHIRPIRLALTKASPSIEELEKAYIQTHKFPKLTGIRILGPHLLGLSIPAIAITHFLIAKQYLEIPYEYIFYGATAAVLIASIHAMLEYFQTSSSIIPVLEELRNKGKRLHYYELSLEGQVLVSIRTKFQLSALLIGALPLMLFSLATFVRFSEHSDFFIAQYWLWAAIILTLGIALSLYGAWLLFSTVMSPIQHLRTNMKKVESGNFTIKASDIYSDEFSNLINGFNHMVRGTPLFH</sequence>
<proteinExistence type="predicted"/>
<accession>A0ABT5VCC1</accession>
<keyword evidence="4" id="KW-0812">Transmembrane</keyword>